<comment type="subcellular location">
    <subcellularLocation>
        <location evidence="1">Cell membrane</location>
        <topology evidence="1">Multi-pass membrane protein</topology>
    </subcellularLocation>
</comment>
<dbReference type="STRING" id="37625.SAMN05660420_01691"/>
<dbReference type="AlphaFoldDB" id="A0A1H3ZWD0"/>
<organism evidence="9 10">
    <name type="scientific">Desulfuromusa kysingii</name>
    <dbReference type="NCBI Taxonomy" id="37625"/>
    <lineage>
        <taxon>Bacteria</taxon>
        <taxon>Pseudomonadati</taxon>
        <taxon>Thermodesulfobacteriota</taxon>
        <taxon>Desulfuromonadia</taxon>
        <taxon>Desulfuromonadales</taxon>
        <taxon>Geopsychrobacteraceae</taxon>
        <taxon>Desulfuromusa</taxon>
    </lineage>
</organism>
<dbReference type="PANTHER" id="PTHR36838">
    <property type="entry name" value="AUXIN EFFLUX CARRIER FAMILY PROTEIN"/>
    <property type="match status" value="1"/>
</dbReference>
<dbReference type="PANTHER" id="PTHR36838:SF3">
    <property type="entry name" value="TRANSPORTER AUXIN EFFLUX CARRIER EC FAMILY"/>
    <property type="match status" value="1"/>
</dbReference>
<keyword evidence="4" id="KW-1003">Cell membrane</keyword>
<dbReference type="Gene3D" id="1.20.1530.20">
    <property type="match status" value="1"/>
</dbReference>
<evidence type="ECO:0000256" key="5">
    <source>
        <dbReference type="ARBA" id="ARBA00022692"/>
    </source>
</evidence>
<dbReference type="EMBL" id="FNQN01000004">
    <property type="protein sequence ID" value="SEA27602.1"/>
    <property type="molecule type" value="Genomic_DNA"/>
</dbReference>
<evidence type="ECO:0000256" key="8">
    <source>
        <dbReference type="SAM" id="Phobius"/>
    </source>
</evidence>
<evidence type="ECO:0000256" key="4">
    <source>
        <dbReference type="ARBA" id="ARBA00022475"/>
    </source>
</evidence>
<evidence type="ECO:0000256" key="3">
    <source>
        <dbReference type="ARBA" id="ARBA00022448"/>
    </source>
</evidence>
<comment type="similarity">
    <text evidence="2">Belongs to the auxin efflux carrier (TC 2.A.69) family.</text>
</comment>
<keyword evidence="3" id="KW-0813">Transport</keyword>
<feature type="transmembrane region" description="Helical" evidence="8">
    <location>
        <begin position="218"/>
        <end position="238"/>
    </location>
</feature>
<gene>
    <name evidence="9" type="ORF">SAMN05660420_01691</name>
</gene>
<evidence type="ECO:0000256" key="2">
    <source>
        <dbReference type="ARBA" id="ARBA00010145"/>
    </source>
</evidence>
<dbReference type="GO" id="GO:0055085">
    <property type="term" value="P:transmembrane transport"/>
    <property type="evidence" value="ECO:0007669"/>
    <property type="project" value="InterPro"/>
</dbReference>
<keyword evidence="5 8" id="KW-0812">Transmembrane</keyword>
<evidence type="ECO:0008006" key="11">
    <source>
        <dbReference type="Google" id="ProtNLM"/>
    </source>
</evidence>
<reference evidence="9 10" key="1">
    <citation type="submission" date="2016-10" db="EMBL/GenBank/DDBJ databases">
        <authorList>
            <person name="de Groot N.N."/>
        </authorList>
    </citation>
    <scope>NUCLEOTIDE SEQUENCE [LARGE SCALE GENOMIC DNA]</scope>
    <source>
        <strain evidence="9 10">DSM 7343</strain>
    </source>
</reference>
<evidence type="ECO:0000256" key="6">
    <source>
        <dbReference type="ARBA" id="ARBA00022989"/>
    </source>
</evidence>
<name>A0A1H3ZWD0_9BACT</name>
<evidence type="ECO:0000313" key="10">
    <source>
        <dbReference type="Proteomes" id="UP000199409"/>
    </source>
</evidence>
<proteinExistence type="inferred from homology"/>
<feature type="transmembrane region" description="Helical" evidence="8">
    <location>
        <begin position="122"/>
        <end position="141"/>
    </location>
</feature>
<feature type="transmembrane region" description="Helical" evidence="8">
    <location>
        <begin position="162"/>
        <end position="190"/>
    </location>
</feature>
<feature type="transmembrane region" description="Helical" evidence="8">
    <location>
        <begin position="63"/>
        <end position="83"/>
    </location>
</feature>
<dbReference type="OrthoDB" id="5405318at2"/>
<evidence type="ECO:0000256" key="7">
    <source>
        <dbReference type="ARBA" id="ARBA00023136"/>
    </source>
</evidence>
<dbReference type="InterPro" id="IPR038770">
    <property type="entry name" value="Na+/solute_symporter_sf"/>
</dbReference>
<keyword evidence="10" id="KW-1185">Reference proteome</keyword>
<feature type="transmembrane region" description="Helical" evidence="8">
    <location>
        <begin position="275"/>
        <end position="297"/>
    </location>
</feature>
<accession>A0A1H3ZWD0</accession>
<dbReference type="InterPro" id="IPR004776">
    <property type="entry name" value="Mem_transp_PIN-like"/>
</dbReference>
<keyword evidence="7 8" id="KW-0472">Membrane</keyword>
<keyword evidence="6 8" id="KW-1133">Transmembrane helix</keyword>
<evidence type="ECO:0000313" key="9">
    <source>
        <dbReference type="EMBL" id="SEA27602.1"/>
    </source>
</evidence>
<feature type="transmembrane region" description="Helical" evidence="8">
    <location>
        <begin position="95"/>
        <end position="116"/>
    </location>
</feature>
<protein>
    <recommendedName>
        <fullName evidence="11">AEC family transporter</fullName>
    </recommendedName>
</protein>
<dbReference type="GO" id="GO:0005886">
    <property type="term" value="C:plasma membrane"/>
    <property type="evidence" value="ECO:0007669"/>
    <property type="project" value="UniProtKB-SubCell"/>
</dbReference>
<sequence length="300" mass="32966">MDVIFFNILPLMVTFFLGVTLKRCGVFAQNDAQHFLKLFFYVSLPALILLSVTNLTFDPQWLFLPLSAIIIIFSTYLIASGYAKARYLHKQTFAVFLLGAMIMNGGFSFPFILASYGQQGMALASLFDTGGALIVFTFVYYQACRYGQDGTGGMLLLRKFFLSPPLLALFTALVLNFTGLQIGATGIAYLKPLADLTTPVVLLALGIAFNPRIVQPSLLLTTLLIRMIIGFLLGYACCELFQLQGLARSVTLIMASAPSGMNTLVFSSMEELDTAFAASVVSYATLLGMLWTPFLIYMQR</sequence>
<dbReference type="Proteomes" id="UP000199409">
    <property type="component" value="Unassembled WGS sequence"/>
</dbReference>
<dbReference type="RefSeq" id="WP_092346721.1">
    <property type="nucleotide sequence ID" value="NZ_FNQN01000004.1"/>
</dbReference>
<feature type="transmembrane region" description="Helical" evidence="8">
    <location>
        <begin position="38"/>
        <end position="57"/>
    </location>
</feature>
<evidence type="ECO:0000256" key="1">
    <source>
        <dbReference type="ARBA" id="ARBA00004651"/>
    </source>
</evidence>
<dbReference type="Pfam" id="PF03547">
    <property type="entry name" value="Mem_trans"/>
    <property type="match status" value="2"/>
</dbReference>
<feature type="transmembrane region" description="Helical" evidence="8">
    <location>
        <begin position="6"/>
        <end position="26"/>
    </location>
</feature>